<organism evidence="2 3">
    <name type="scientific">Rhodanobacter geophilus</name>
    <dbReference type="NCBI Taxonomy" id="3162488"/>
    <lineage>
        <taxon>Bacteria</taxon>
        <taxon>Pseudomonadati</taxon>
        <taxon>Pseudomonadota</taxon>
        <taxon>Gammaproteobacteria</taxon>
        <taxon>Lysobacterales</taxon>
        <taxon>Rhodanobacteraceae</taxon>
        <taxon>Rhodanobacter</taxon>
    </lineage>
</organism>
<reference evidence="2 3" key="1">
    <citation type="submission" date="2024-06" db="EMBL/GenBank/DDBJ databases">
        <authorList>
            <person name="Woo H."/>
        </authorList>
    </citation>
    <scope>NUCLEOTIDE SEQUENCE [LARGE SCALE GENOMIC DNA]</scope>
    <source>
        <strain evidence="2 3">S2-g</strain>
    </source>
</reference>
<feature type="transmembrane region" description="Helical" evidence="1">
    <location>
        <begin position="32"/>
        <end position="52"/>
    </location>
</feature>
<dbReference type="EMBL" id="JBFOHL010000003">
    <property type="protein sequence ID" value="MEW9623573.1"/>
    <property type="molecule type" value="Genomic_DNA"/>
</dbReference>
<feature type="transmembrane region" description="Helical" evidence="1">
    <location>
        <begin position="58"/>
        <end position="80"/>
    </location>
</feature>
<keyword evidence="1" id="KW-0812">Transmembrane</keyword>
<proteinExistence type="predicted"/>
<feature type="transmembrane region" description="Helical" evidence="1">
    <location>
        <begin position="140"/>
        <end position="161"/>
    </location>
</feature>
<keyword evidence="1" id="KW-0472">Membrane</keyword>
<sequence>MESSTLTFAALDKRIEDLPLHPSYQFTPSRRAGWGSSIGFASALLALIIGKTLPNNRWALAAAIVLVVIELSAFFVAWTAQQPGFNMKPSSERREFAEILDFDMPHHEELIGWLRNFPRERLQAMSDFTGFRVERLRSKLPLLTGGLDRLGILPILVALFIQFKDMHWPPQVSWPEVFLFVLLMGVYWLSLLQVGVRFRVELYDMLLKKALAT</sequence>
<comment type="caution">
    <text evidence="2">The sequence shown here is derived from an EMBL/GenBank/DDBJ whole genome shotgun (WGS) entry which is preliminary data.</text>
</comment>
<gene>
    <name evidence="2" type="ORF">ABQJ56_04975</name>
</gene>
<dbReference type="RefSeq" id="WP_367843883.1">
    <property type="nucleotide sequence ID" value="NZ_JBFOHL010000003.1"/>
</dbReference>
<evidence type="ECO:0000313" key="3">
    <source>
        <dbReference type="Proteomes" id="UP001556170"/>
    </source>
</evidence>
<feature type="transmembrane region" description="Helical" evidence="1">
    <location>
        <begin position="177"/>
        <end position="198"/>
    </location>
</feature>
<evidence type="ECO:0000313" key="2">
    <source>
        <dbReference type="EMBL" id="MEW9623573.1"/>
    </source>
</evidence>
<accession>A0ABV3QNV8</accession>
<dbReference type="Proteomes" id="UP001556170">
    <property type="component" value="Unassembled WGS sequence"/>
</dbReference>
<evidence type="ECO:0000256" key="1">
    <source>
        <dbReference type="SAM" id="Phobius"/>
    </source>
</evidence>
<protein>
    <submittedName>
        <fullName evidence="2">Uncharacterized protein</fullName>
    </submittedName>
</protein>
<name>A0ABV3QNV8_9GAMM</name>
<keyword evidence="3" id="KW-1185">Reference proteome</keyword>
<keyword evidence="1" id="KW-1133">Transmembrane helix</keyword>